<accession>A0A6V7PL87</accession>
<sequence>MCKKFKLTKFAAKAARISCSSSSAASSSADHLLQPLPQQVTDRLHPAASDPLVGCEEDTAKSRDLTLPFSPEEILQIKASCGIVDQGAGFPARKLGVVSAGLFRRMCNSLEASLGVEQVSSDSINLQMIYSSECVDLSCLHLPFTLDEVKRMIFSSTPEKAPGPDGLPMFFYQRFWNLIKDDILDVFNYFYNGAANLQVINTGWVCLLPKRKDTSSAADYRPISLVRSVAKLISKVLATRLQALMNQLINPY</sequence>
<dbReference type="InterPro" id="IPR052343">
    <property type="entry name" value="Retrotransposon-Effector_Assoc"/>
</dbReference>
<protein>
    <recommendedName>
        <fullName evidence="2">Reverse transcriptase domain-containing protein</fullName>
    </recommendedName>
</protein>
<dbReference type="EMBL" id="LR862149">
    <property type="protein sequence ID" value="CAD1831403.1"/>
    <property type="molecule type" value="Genomic_DNA"/>
</dbReference>
<gene>
    <name evidence="1" type="ORF">CB5_LOCUS14614</name>
</gene>
<dbReference type="AlphaFoldDB" id="A0A6V7PL87"/>
<proteinExistence type="predicted"/>
<dbReference type="PANTHER" id="PTHR46890">
    <property type="entry name" value="NON-LTR RETROLELEMENT REVERSE TRANSCRIPTASE-LIKE PROTEIN-RELATED"/>
    <property type="match status" value="1"/>
</dbReference>
<name>A0A6V7PL87_ANACO</name>
<dbReference type="PANTHER" id="PTHR46890:SF1">
    <property type="entry name" value="REVERSE TRANSCRIPTASE DOMAIN-CONTAINING PROTEIN"/>
    <property type="match status" value="1"/>
</dbReference>
<evidence type="ECO:0008006" key="2">
    <source>
        <dbReference type="Google" id="ProtNLM"/>
    </source>
</evidence>
<evidence type="ECO:0000313" key="1">
    <source>
        <dbReference type="EMBL" id="CAD1831403.1"/>
    </source>
</evidence>
<reference evidence="1" key="1">
    <citation type="submission" date="2020-07" db="EMBL/GenBank/DDBJ databases">
        <authorList>
            <person name="Lin J."/>
        </authorList>
    </citation>
    <scope>NUCLEOTIDE SEQUENCE</scope>
</reference>
<organism evidence="1">
    <name type="scientific">Ananas comosus var. bracteatus</name>
    <name type="common">red pineapple</name>
    <dbReference type="NCBI Taxonomy" id="296719"/>
    <lineage>
        <taxon>Eukaryota</taxon>
        <taxon>Viridiplantae</taxon>
        <taxon>Streptophyta</taxon>
        <taxon>Embryophyta</taxon>
        <taxon>Tracheophyta</taxon>
        <taxon>Spermatophyta</taxon>
        <taxon>Magnoliopsida</taxon>
        <taxon>Liliopsida</taxon>
        <taxon>Poales</taxon>
        <taxon>Bromeliaceae</taxon>
        <taxon>Bromelioideae</taxon>
        <taxon>Ananas</taxon>
    </lineage>
</organism>